<evidence type="ECO:0000256" key="3">
    <source>
        <dbReference type="ARBA" id="ARBA00022449"/>
    </source>
</evidence>
<evidence type="ECO:0000259" key="9">
    <source>
        <dbReference type="Pfam" id="PF00999"/>
    </source>
</evidence>
<dbReference type="EMBL" id="JAHKRT010000003">
    <property type="protein sequence ID" value="MBU3077660.1"/>
    <property type="molecule type" value="Genomic_DNA"/>
</dbReference>
<dbReference type="Pfam" id="PF00999">
    <property type="entry name" value="Na_H_Exchanger"/>
    <property type="match status" value="1"/>
</dbReference>
<feature type="transmembrane region" description="Helical" evidence="8">
    <location>
        <begin position="32"/>
        <end position="50"/>
    </location>
</feature>
<keyword evidence="6" id="KW-0406">Ion transport</keyword>
<dbReference type="RefSeq" id="WP_216322503.1">
    <property type="nucleotide sequence ID" value="NZ_JAHKRT010000003.1"/>
</dbReference>
<keyword evidence="3" id="KW-0050">Antiport</keyword>
<feature type="transmembrane region" description="Helical" evidence="8">
    <location>
        <begin position="173"/>
        <end position="190"/>
    </location>
</feature>
<evidence type="ECO:0000256" key="8">
    <source>
        <dbReference type="SAM" id="Phobius"/>
    </source>
</evidence>
<keyword evidence="2" id="KW-0813">Transport</keyword>
<evidence type="ECO:0000256" key="6">
    <source>
        <dbReference type="ARBA" id="ARBA00023065"/>
    </source>
</evidence>
<evidence type="ECO:0000256" key="1">
    <source>
        <dbReference type="ARBA" id="ARBA00004651"/>
    </source>
</evidence>
<dbReference type="Proteomes" id="UP000776276">
    <property type="component" value="Unassembled WGS sequence"/>
</dbReference>
<comment type="caution">
    <text evidence="10">The sequence shown here is derived from an EMBL/GenBank/DDBJ whole genome shotgun (WGS) entry which is preliminary data.</text>
</comment>
<keyword evidence="5 8" id="KW-1133">Transmembrane helix</keyword>
<evidence type="ECO:0000313" key="11">
    <source>
        <dbReference type="Proteomes" id="UP000776276"/>
    </source>
</evidence>
<evidence type="ECO:0000256" key="2">
    <source>
        <dbReference type="ARBA" id="ARBA00022448"/>
    </source>
</evidence>
<comment type="subcellular location">
    <subcellularLocation>
        <location evidence="1">Cell membrane</location>
        <topology evidence="1">Multi-pass membrane protein</topology>
    </subcellularLocation>
</comment>
<proteinExistence type="predicted"/>
<feature type="transmembrane region" description="Helical" evidence="8">
    <location>
        <begin position="240"/>
        <end position="273"/>
    </location>
</feature>
<feature type="transmembrane region" description="Helical" evidence="8">
    <location>
        <begin position="108"/>
        <end position="136"/>
    </location>
</feature>
<feature type="transmembrane region" description="Helical" evidence="8">
    <location>
        <begin position="6"/>
        <end position="25"/>
    </location>
</feature>
<evidence type="ECO:0000256" key="4">
    <source>
        <dbReference type="ARBA" id="ARBA00022692"/>
    </source>
</evidence>
<evidence type="ECO:0000256" key="5">
    <source>
        <dbReference type="ARBA" id="ARBA00022989"/>
    </source>
</evidence>
<feature type="transmembrane region" description="Helical" evidence="8">
    <location>
        <begin position="352"/>
        <end position="371"/>
    </location>
</feature>
<reference evidence="10 11" key="1">
    <citation type="submission" date="2021-06" db="EMBL/GenBank/DDBJ databases">
        <title>Sphingomonas sp. XMGL2, whole genome shotgun sequencing project.</title>
        <authorList>
            <person name="Zhao G."/>
            <person name="Shen L."/>
        </authorList>
    </citation>
    <scope>NUCLEOTIDE SEQUENCE [LARGE SCALE GENOMIC DNA]</scope>
    <source>
        <strain evidence="10 11">XMGL2</strain>
    </source>
</reference>
<feature type="transmembrane region" description="Helical" evidence="8">
    <location>
        <begin position="294"/>
        <end position="314"/>
    </location>
</feature>
<feature type="transmembrane region" description="Helical" evidence="8">
    <location>
        <begin position="383"/>
        <end position="408"/>
    </location>
</feature>
<evidence type="ECO:0000256" key="7">
    <source>
        <dbReference type="ARBA" id="ARBA00023136"/>
    </source>
</evidence>
<name>A0ABS6BH81_9SPHN</name>
<accession>A0ABS6BH81</accession>
<keyword evidence="7 8" id="KW-0472">Membrane</keyword>
<protein>
    <submittedName>
        <fullName evidence="10">Cation:proton antiporter</fullName>
    </submittedName>
</protein>
<feature type="domain" description="Cation/H+ exchanger transmembrane" evidence="9">
    <location>
        <begin position="20"/>
        <end position="405"/>
    </location>
</feature>
<evidence type="ECO:0000313" key="10">
    <source>
        <dbReference type="EMBL" id="MBU3077660.1"/>
    </source>
</evidence>
<organism evidence="10 11">
    <name type="scientific">Sphingomonas quercus</name>
    <dbReference type="NCBI Taxonomy" id="2842451"/>
    <lineage>
        <taxon>Bacteria</taxon>
        <taxon>Pseudomonadati</taxon>
        <taxon>Pseudomonadota</taxon>
        <taxon>Alphaproteobacteria</taxon>
        <taxon>Sphingomonadales</taxon>
        <taxon>Sphingomonadaceae</taxon>
        <taxon>Sphingomonas</taxon>
    </lineage>
</organism>
<feature type="transmembrane region" description="Helical" evidence="8">
    <location>
        <begin position="320"/>
        <end position="340"/>
    </location>
</feature>
<keyword evidence="11" id="KW-1185">Reference proteome</keyword>
<dbReference type="PANTHER" id="PTHR32507">
    <property type="entry name" value="NA(+)/H(+) ANTIPORTER 1"/>
    <property type="match status" value="1"/>
</dbReference>
<gene>
    <name evidence="10" type="ORF">KOF26_07240</name>
</gene>
<keyword evidence="4 8" id="KW-0812">Transmembrane</keyword>
<dbReference type="PANTHER" id="PTHR32507:SF8">
    <property type="entry name" value="CNH1P"/>
    <property type="match status" value="1"/>
</dbReference>
<feature type="transmembrane region" description="Helical" evidence="8">
    <location>
        <begin position="202"/>
        <end position="220"/>
    </location>
</feature>
<sequence>MAISHLLYVLFLAGVGIMVLMTAWLPMVLRKAPLSLPILCVGAGAALFALPPLRPFAVHPLQSPVAVERLSELVVIVSLMGAGLKIDRMIGLRSWALTWRLLGLAMPITMLIVAGLASVLMGWGIAAALLLAAVLAPTDPVLASDVQVDGPGEGSEDEARFALTSEAGLNDGFAFPFVHLAVILSAASFGSGDLLSWFGRDLLWKTFLGIAAGYAIGRGLGYLTFHLPMRANLSRTGDGFVALAATLLTYGAVETLGGFGFLAVFVSALALRNASRDHDYHDRLHGFAEEAERLLMMLLLVLFGGIAAFGGLLAPFDWSMLLFVVAVLVVARPVAGLLSLVGSKLPWREQLVISFFGIRGIGSIYYLAFALNHGSFADPYRLWAIVSGVVLASIVLHGVTVTPALLVLDRWQRRRSQSSSVSNGV</sequence>
<dbReference type="InterPro" id="IPR006153">
    <property type="entry name" value="Cation/H_exchanger_TM"/>
</dbReference>